<dbReference type="OrthoDB" id="8778884at2"/>
<keyword evidence="1" id="KW-1133">Transmembrane helix</keyword>
<evidence type="ECO:0000313" key="3">
    <source>
        <dbReference type="Proteomes" id="UP000431684"/>
    </source>
</evidence>
<feature type="transmembrane region" description="Helical" evidence="1">
    <location>
        <begin position="37"/>
        <end position="56"/>
    </location>
</feature>
<dbReference type="AlphaFoldDB" id="A0A6I3XH56"/>
<dbReference type="EMBL" id="WNWM01000002">
    <property type="protein sequence ID" value="MUI16204.1"/>
    <property type="molecule type" value="Genomic_DNA"/>
</dbReference>
<evidence type="ECO:0000256" key="1">
    <source>
        <dbReference type="SAM" id="Phobius"/>
    </source>
</evidence>
<gene>
    <name evidence="2" type="ORF">GJV26_27645</name>
</gene>
<sequence length="81" mass="8730">MGPLFWITRYLLAAVPLFAILAVVEWAKGTTTLQDIASAAIWAAVAAAIFTGVAWNRYRKAVHCAMCDAAAPEQTAHAKKK</sequence>
<proteinExistence type="predicted"/>
<keyword evidence="1" id="KW-0472">Membrane</keyword>
<comment type="caution">
    <text evidence="2">The sequence shown here is derived from an EMBL/GenBank/DDBJ whole genome shotgun (WGS) entry which is preliminary data.</text>
</comment>
<protein>
    <submittedName>
        <fullName evidence="2">Uncharacterized protein</fullName>
    </submittedName>
</protein>
<reference evidence="2 3" key="1">
    <citation type="submission" date="2019-11" db="EMBL/GenBank/DDBJ databases">
        <title>Draft Genome Sequences of Six Type Strains of the Genus Massilia.</title>
        <authorList>
            <person name="Miess H."/>
            <person name="Frediansyah A."/>
            <person name="Goeker M."/>
            <person name="Gross H."/>
        </authorList>
    </citation>
    <scope>NUCLEOTIDE SEQUENCE [LARGE SCALE GENOMIC DNA]</scope>
    <source>
        <strain evidence="2 3">DSM 17513</strain>
    </source>
</reference>
<evidence type="ECO:0000313" key="2">
    <source>
        <dbReference type="EMBL" id="MUI16204.1"/>
    </source>
</evidence>
<dbReference type="RefSeq" id="WP_155711793.1">
    <property type="nucleotide sequence ID" value="NZ_BMWU01000055.1"/>
</dbReference>
<accession>A0A6I3XH56</accession>
<keyword evidence="1" id="KW-0812">Transmembrane</keyword>
<keyword evidence="3" id="KW-1185">Reference proteome</keyword>
<organism evidence="2 3">
    <name type="scientific">Pseudoduganella dura</name>
    <dbReference type="NCBI Taxonomy" id="321982"/>
    <lineage>
        <taxon>Bacteria</taxon>
        <taxon>Pseudomonadati</taxon>
        <taxon>Pseudomonadota</taxon>
        <taxon>Betaproteobacteria</taxon>
        <taxon>Burkholderiales</taxon>
        <taxon>Oxalobacteraceae</taxon>
        <taxon>Telluria group</taxon>
        <taxon>Pseudoduganella</taxon>
    </lineage>
</organism>
<name>A0A6I3XH56_9BURK</name>
<dbReference type="Proteomes" id="UP000431684">
    <property type="component" value="Unassembled WGS sequence"/>
</dbReference>